<dbReference type="Pfam" id="PF04138">
    <property type="entry name" value="GtrA_DPMS_TM"/>
    <property type="match status" value="1"/>
</dbReference>
<keyword evidence="4 6" id="KW-1133">Transmembrane helix</keyword>
<protein>
    <submittedName>
        <fullName evidence="8">Putative flippase GtrA</fullName>
    </submittedName>
</protein>
<name>A0A839ZYA1_9CAUL</name>
<keyword evidence="5 6" id="KW-0472">Membrane</keyword>
<comment type="subcellular location">
    <subcellularLocation>
        <location evidence="1">Membrane</location>
        <topology evidence="1">Multi-pass membrane protein</topology>
    </subcellularLocation>
</comment>
<dbReference type="EMBL" id="JACIDK010000001">
    <property type="protein sequence ID" value="MBB3890137.1"/>
    <property type="molecule type" value="Genomic_DNA"/>
</dbReference>
<evidence type="ECO:0000259" key="7">
    <source>
        <dbReference type="Pfam" id="PF04138"/>
    </source>
</evidence>
<evidence type="ECO:0000313" key="9">
    <source>
        <dbReference type="Proteomes" id="UP000530564"/>
    </source>
</evidence>
<gene>
    <name evidence="8" type="ORF">GGQ61_000834</name>
</gene>
<dbReference type="PANTHER" id="PTHR38459">
    <property type="entry name" value="PROPHAGE BACTOPRENOL-LINKED GLUCOSE TRANSLOCASE HOMOLOG"/>
    <property type="match status" value="1"/>
</dbReference>
<evidence type="ECO:0000313" key="8">
    <source>
        <dbReference type="EMBL" id="MBB3890137.1"/>
    </source>
</evidence>
<evidence type="ECO:0000256" key="2">
    <source>
        <dbReference type="ARBA" id="ARBA00009399"/>
    </source>
</evidence>
<feature type="transmembrane region" description="Helical" evidence="6">
    <location>
        <begin position="79"/>
        <end position="100"/>
    </location>
</feature>
<comment type="similarity">
    <text evidence="2">Belongs to the GtrA family.</text>
</comment>
<dbReference type="InterPro" id="IPR051401">
    <property type="entry name" value="GtrA_CellWall_Glycosyl"/>
</dbReference>
<organism evidence="8 9">
    <name type="scientific">Phenylobacterium haematophilum</name>
    <dbReference type="NCBI Taxonomy" id="98513"/>
    <lineage>
        <taxon>Bacteria</taxon>
        <taxon>Pseudomonadati</taxon>
        <taxon>Pseudomonadota</taxon>
        <taxon>Alphaproteobacteria</taxon>
        <taxon>Caulobacterales</taxon>
        <taxon>Caulobacteraceae</taxon>
        <taxon>Phenylobacterium</taxon>
    </lineage>
</organism>
<dbReference type="PANTHER" id="PTHR38459:SF1">
    <property type="entry name" value="PROPHAGE BACTOPRENOL-LINKED GLUCOSE TRANSLOCASE HOMOLOG"/>
    <property type="match status" value="1"/>
</dbReference>
<keyword evidence="9" id="KW-1185">Reference proteome</keyword>
<proteinExistence type="inferred from homology"/>
<accession>A0A839ZYA1</accession>
<dbReference type="InterPro" id="IPR007267">
    <property type="entry name" value="GtrA_DPMS_TM"/>
</dbReference>
<keyword evidence="3 6" id="KW-0812">Transmembrane</keyword>
<sequence>MHERLRPLLSRQFAAFLLVGGTAAGAQWLSRFAFSHALPYAAAVVCAYAVGVLVAFELNRRFVFPTAPGDRRGQFMRFLAVNAVSFAVVWLFSMLLGEWLLPRFMARPWAEAVGHGVGVLSPAVLSFALHKRYTFRTQGPTE</sequence>
<feature type="transmembrane region" description="Helical" evidence="6">
    <location>
        <begin position="112"/>
        <end position="129"/>
    </location>
</feature>
<dbReference type="GO" id="GO:0005886">
    <property type="term" value="C:plasma membrane"/>
    <property type="evidence" value="ECO:0007669"/>
    <property type="project" value="TreeGrafter"/>
</dbReference>
<reference evidence="8 9" key="1">
    <citation type="submission" date="2020-08" db="EMBL/GenBank/DDBJ databases">
        <title>Genomic Encyclopedia of Type Strains, Phase IV (KMG-IV): sequencing the most valuable type-strain genomes for metagenomic binning, comparative biology and taxonomic classification.</title>
        <authorList>
            <person name="Goeker M."/>
        </authorList>
    </citation>
    <scope>NUCLEOTIDE SEQUENCE [LARGE SCALE GENOMIC DNA]</scope>
    <source>
        <strain evidence="8 9">DSM 21793</strain>
    </source>
</reference>
<dbReference type="RefSeq" id="WP_183770002.1">
    <property type="nucleotide sequence ID" value="NZ_JACIDK010000001.1"/>
</dbReference>
<feature type="transmembrane region" description="Helical" evidence="6">
    <location>
        <begin position="40"/>
        <end position="58"/>
    </location>
</feature>
<evidence type="ECO:0000256" key="3">
    <source>
        <dbReference type="ARBA" id="ARBA00022692"/>
    </source>
</evidence>
<dbReference type="AlphaFoldDB" id="A0A839ZYA1"/>
<evidence type="ECO:0000256" key="4">
    <source>
        <dbReference type="ARBA" id="ARBA00022989"/>
    </source>
</evidence>
<comment type="caution">
    <text evidence="8">The sequence shown here is derived from an EMBL/GenBank/DDBJ whole genome shotgun (WGS) entry which is preliminary data.</text>
</comment>
<evidence type="ECO:0000256" key="1">
    <source>
        <dbReference type="ARBA" id="ARBA00004141"/>
    </source>
</evidence>
<dbReference type="GO" id="GO:0000271">
    <property type="term" value="P:polysaccharide biosynthetic process"/>
    <property type="evidence" value="ECO:0007669"/>
    <property type="project" value="InterPro"/>
</dbReference>
<evidence type="ECO:0000256" key="6">
    <source>
        <dbReference type="SAM" id="Phobius"/>
    </source>
</evidence>
<dbReference type="Proteomes" id="UP000530564">
    <property type="component" value="Unassembled WGS sequence"/>
</dbReference>
<evidence type="ECO:0000256" key="5">
    <source>
        <dbReference type="ARBA" id="ARBA00023136"/>
    </source>
</evidence>
<feature type="domain" description="GtrA/DPMS transmembrane" evidence="7">
    <location>
        <begin position="16"/>
        <end position="135"/>
    </location>
</feature>